<dbReference type="EMBL" id="JAAMFM010000006">
    <property type="protein sequence ID" value="NVM94579.1"/>
    <property type="molecule type" value="Genomic_DNA"/>
</dbReference>
<organism evidence="1 2">
    <name type="scientific">Arthrobacter wenxiniae</name>
    <dbReference type="NCBI Taxonomy" id="2713570"/>
    <lineage>
        <taxon>Bacteria</taxon>
        <taxon>Bacillati</taxon>
        <taxon>Actinomycetota</taxon>
        <taxon>Actinomycetes</taxon>
        <taxon>Micrococcales</taxon>
        <taxon>Micrococcaceae</taxon>
        <taxon>Arthrobacter</taxon>
    </lineage>
</organism>
<reference evidence="1 2" key="1">
    <citation type="submission" date="2020-02" db="EMBL/GenBank/DDBJ databases">
        <title>Genome sequence of strain AETb3-4.</title>
        <authorList>
            <person name="Gao J."/>
            <person name="Zhang X."/>
        </authorList>
    </citation>
    <scope>NUCLEOTIDE SEQUENCE [LARGE SCALE GENOMIC DNA]</scope>
    <source>
        <strain evidence="1 2">AETb3-4</strain>
    </source>
</reference>
<proteinExistence type="predicted"/>
<accession>A0A7Y7IFK5</accession>
<evidence type="ECO:0008006" key="3">
    <source>
        <dbReference type="Google" id="ProtNLM"/>
    </source>
</evidence>
<keyword evidence="2" id="KW-1185">Reference proteome</keyword>
<dbReference type="AlphaFoldDB" id="A0A7Y7IFK5"/>
<protein>
    <recommendedName>
        <fullName evidence="3">Right handed beta helix region</fullName>
    </recommendedName>
</protein>
<evidence type="ECO:0000313" key="2">
    <source>
        <dbReference type="Proteomes" id="UP000543556"/>
    </source>
</evidence>
<name>A0A7Y7IFK5_9MICC</name>
<sequence>MEWIRVTSAREFVEALGSGALAIEVVGRLGAMPSVTLPPGASLRGGSLGFGAKGLRLTSNNTVQDITITTAPHEVAIYNDTAVTDLGTLALANVTTTGQVYLAADNQVRAGRIEADGVHVTAADTRGRFHRPTGFGVEALQGAFTLWNRQPDPAVRLTARLERISAGSASEPVHGGGVFVGGHGDTAGKADGGTVDVELLTTGDVFSNGGIAPGTPDLISGGVFVISGANVAEVRNLGTTTTYGQNDMVLDNWGAVTAWKAHGAVTSWGPSGIGFVNFGEISTLSIEAPVETFGLGARGFNVYDGSLGEAVFESITTHGDGSVGVQVSREVPRLTIRGDLRTEGGTGESLVKGVLLPLSAIALSIKPGGRIGTASVGGDVRTEGACVPAMELEGSLDEISVGGTVTAAGERSDVVRAGPELAAALAGLTIEGR</sequence>
<evidence type="ECO:0000313" key="1">
    <source>
        <dbReference type="EMBL" id="NVM94579.1"/>
    </source>
</evidence>
<gene>
    <name evidence="1" type="ORF">G6034_06580</name>
</gene>
<dbReference type="Proteomes" id="UP000543556">
    <property type="component" value="Unassembled WGS sequence"/>
</dbReference>
<comment type="caution">
    <text evidence="1">The sequence shown here is derived from an EMBL/GenBank/DDBJ whole genome shotgun (WGS) entry which is preliminary data.</text>
</comment>